<evidence type="ECO:0000256" key="1">
    <source>
        <dbReference type="SAM" id="MobiDB-lite"/>
    </source>
</evidence>
<comment type="caution">
    <text evidence="4">The sequence shown here is derived from an EMBL/GenBank/DDBJ whole genome shotgun (WGS) entry which is preliminary data.</text>
</comment>
<feature type="compositionally biased region" description="Low complexity" evidence="1">
    <location>
        <begin position="316"/>
        <end position="333"/>
    </location>
</feature>
<feature type="signal peptide" evidence="2">
    <location>
        <begin position="1"/>
        <end position="25"/>
    </location>
</feature>
<name>A0AAN7YX13_9MYCE</name>
<dbReference type="InterPro" id="IPR035940">
    <property type="entry name" value="CAP_sf"/>
</dbReference>
<evidence type="ECO:0000313" key="5">
    <source>
        <dbReference type="Proteomes" id="UP001344447"/>
    </source>
</evidence>
<dbReference type="AlphaFoldDB" id="A0AAN7YX13"/>
<accession>A0AAN7YX13</accession>
<dbReference type="Pfam" id="PF00188">
    <property type="entry name" value="CAP"/>
    <property type="match status" value="1"/>
</dbReference>
<reference evidence="4 5" key="1">
    <citation type="submission" date="2023-11" db="EMBL/GenBank/DDBJ databases">
        <title>Dfirmibasis_genome.</title>
        <authorList>
            <person name="Edelbroek B."/>
            <person name="Kjellin J."/>
            <person name="Jerlstrom-Hultqvist J."/>
            <person name="Soderbom F."/>
        </authorList>
    </citation>
    <scope>NUCLEOTIDE SEQUENCE [LARGE SCALE GENOMIC DNA]</scope>
    <source>
        <strain evidence="4 5">TNS-C-14</strain>
    </source>
</reference>
<feature type="domain" description="SCP" evidence="3">
    <location>
        <begin position="78"/>
        <end position="199"/>
    </location>
</feature>
<evidence type="ECO:0000259" key="3">
    <source>
        <dbReference type="Pfam" id="PF00188"/>
    </source>
</evidence>
<dbReference type="SUPFAM" id="SSF55797">
    <property type="entry name" value="PR-1-like"/>
    <property type="match status" value="1"/>
</dbReference>
<protein>
    <recommendedName>
        <fullName evidence="3">SCP domain-containing protein</fullName>
    </recommendedName>
</protein>
<feature type="chain" id="PRO_5043041379" description="SCP domain-containing protein" evidence="2">
    <location>
        <begin position="26"/>
        <end position="354"/>
    </location>
</feature>
<gene>
    <name evidence="4" type="ORF">RB653_004397</name>
</gene>
<dbReference type="EMBL" id="JAVFKY010000001">
    <property type="protein sequence ID" value="KAK5582811.1"/>
    <property type="molecule type" value="Genomic_DNA"/>
</dbReference>
<dbReference type="Proteomes" id="UP001344447">
    <property type="component" value="Unassembled WGS sequence"/>
</dbReference>
<keyword evidence="2" id="KW-0732">Signal</keyword>
<evidence type="ECO:0000313" key="4">
    <source>
        <dbReference type="EMBL" id="KAK5582811.1"/>
    </source>
</evidence>
<feature type="region of interest" description="Disordered" evidence="1">
    <location>
        <begin position="307"/>
        <end position="333"/>
    </location>
</feature>
<keyword evidence="5" id="KW-1185">Reference proteome</keyword>
<organism evidence="4 5">
    <name type="scientific">Dictyostelium firmibasis</name>
    <dbReference type="NCBI Taxonomy" id="79012"/>
    <lineage>
        <taxon>Eukaryota</taxon>
        <taxon>Amoebozoa</taxon>
        <taxon>Evosea</taxon>
        <taxon>Eumycetozoa</taxon>
        <taxon>Dictyostelia</taxon>
        <taxon>Dictyosteliales</taxon>
        <taxon>Dictyosteliaceae</taxon>
        <taxon>Dictyostelium</taxon>
    </lineage>
</organism>
<dbReference type="Gene3D" id="3.40.33.10">
    <property type="entry name" value="CAP"/>
    <property type="match status" value="1"/>
</dbReference>
<evidence type="ECO:0000256" key="2">
    <source>
        <dbReference type="SAM" id="SignalP"/>
    </source>
</evidence>
<dbReference type="InterPro" id="IPR014044">
    <property type="entry name" value="CAP_dom"/>
</dbReference>
<dbReference type="CDD" id="cd05379">
    <property type="entry name" value="CAP_bacterial"/>
    <property type="match status" value="1"/>
</dbReference>
<sequence length="354" mass="39502">MNKKNILFTLLYIFIVLINYSNCYGESNSNGSPNYQERESLNLINLVRMFPKEYRDNYMSNNGFTNLFTGNTYPATFPLYFNETITKLAQYHSNDMCVNGCFSHNDCNGTSITIRFDKFLNCDRNWNRAENIAAGITTGIEANNLLLCDSSKMGGPCSLDASGYDGHRKNIMSGNYGYVGVGVKNLGSSQYKTCWTQDFTSGNCGGPTTPIYSGFHSFIKKSTSPTFIMIYYEIVSPAKNVETSLVFSNGTSIKMALKYGNINQGAYIVSLPSVENCSKYYFKVVTEIKTLRYPDSGYLQLSKDLSCQSWTPSSDTSSNNGGTESENPSEEPSNSIIIRSSNLFFILIFISLLF</sequence>
<dbReference type="PANTHER" id="PTHR31157:SF1">
    <property type="entry name" value="SCP DOMAIN-CONTAINING PROTEIN"/>
    <property type="match status" value="1"/>
</dbReference>
<dbReference type="PANTHER" id="PTHR31157">
    <property type="entry name" value="SCP DOMAIN-CONTAINING PROTEIN"/>
    <property type="match status" value="1"/>
</dbReference>
<proteinExistence type="predicted"/>